<name>A0A9X1DBW7_9SPHN</name>
<feature type="chain" id="PRO_5040773199" evidence="1">
    <location>
        <begin position="21"/>
        <end position="86"/>
    </location>
</feature>
<protein>
    <submittedName>
        <fullName evidence="2">YehE family protein</fullName>
    </submittedName>
</protein>
<dbReference type="Proteomes" id="UP001138757">
    <property type="component" value="Unassembled WGS sequence"/>
</dbReference>
<dbReference type="Pfam" id="PF12587">
    <property type="entry name" value="DUF3761"/>
    <property type="match status" value="1"/>
</dbReference>
<organism evidence="2 3">
    <name type="scientific">Sphingobium nicotianae</name>
    <dbReference type="NCBI Taxonomy" id="2782607"/>
    <lineage>
        <taxon>Bacteria</taxon>
        <taxon>Pseudomonadati</taxon>
        <taxon>Pseudomonadota</taxon>
        <taxon>Alphaproteobacteria</taxon>
        <taxon>Sphingomonadales</taxon>
        <taxon>Sphingomonadaceae</taxon>
        <taxon>Sphingobium</taxon>
    </lineage>
</organism>
<keyword evidence="3" id="KW-1185">Reference proteome</keyword>
<proteinExistence type="predicted"/>
<dbReference type="EMBL" id="JAHGAW010000005">
    <property type="protein sequence ID" value="MBT2187210.1"/>
    <property type="molecule type" value="Genomic_DNA"/>
</dbReference>
<evidence type="ECO:0000313" key="2">
    <source>
        <dbReference type="EMBL" id="MBT2187210.1"/>
    </source>
</evidence>
<dbReference type="InterPro" id="IPR022236">
    <property type="entry name" value="DUF3761"/>
</dbReference>
<dbReference type="AlphaFoldDB" id="A0A9X1DBW7"/>
<accession>A0A9X1DBW7</accession>
<reference evidence="2" key="1">
    <citation type="submission" date="2021-05" db="EMBL/GenBank/DDBJ databases">
        <title>Genome of Sphingobium sp. strain.</title>
        <authorList>
            <person name="Fan R."/>
        </authorList>
    </citation>
    <scope>NUCLEOTIDE SEQUENCE</scope>
    <source>
        <strain evidence="2">H33</strain>
    </source>
</reference>
<comment type="caution">
    <text evidence="2">The sequence shown here is derived from an EMBL/GenBank/DDBJ whole genome shotgun (WGS) entry which is preliminary data.</text>
</comment>
<sequence length="86" mass="9170">MKWFLAALALVAASTPSASEARQHLQVQTDCGSGTYVAKSGHRVCRPVRAARTPAGASAQCRDGTWSFSESRRGTCSHHGGVARWL</sequence>
<evidence type="ECO:0000313" key="3">
    <source>
        <dbReference type="Proteomes" id="UP001138757"/>
    </source>
</evidence>
<evidence type="ECO:0000256" key="1">
    <source>
        <dbReference type="SAM" id="SignalP"/>
    </source>
</evidence>
<feature type="signal peptide" evidence="1">
    <location>
        <begin position="1"/>
        <end position="20"/>
    </location>
</feature>
<dbReference type="RefSeq" id="WP_214622945.1">
    <property type="nucleotide sequence ID" value="NZ_JAHGAW010000005.1"/>
</dbReference>
<keyword evidence="1" id="KW-0732">Signal</keyword>
<gene>
    <name evidence="2" type="ORF">KK488_09665</name>
</gene>